<dbReference type="RefSeq" id="XP_050517463.1">
    <property type="nucleotide sequence ID" value="XM_050661506.1"/>
</dbReference>
<proteinExistence type="predicted"/>
<name>A0ABM5L4U7_DIAVI</name>
<reference evidence="1" key="1">
    <citation type="submission" date="2025-05" db="UniProtKB">
        <authorList>
            <consortium name="EnsemblMetazoa"/>
        </authorList>
    </citation>
    <scope>IDENTIFICATION</scope>
</reference>
<organism evidence="1 2">
    <name type="scientific">Diabrotica virgifera virgifera</name>
    <name type="common">western corn rootworm</name>
    <dbReference type="NCBI Taxonomy" id="50390"/>
    <lineage>
        <taxon>Eukaryota</taxon>
        <taxon>Metazoa</taxon>
        <taxon>Ecdysozoa</taxon>
        <taxon>Arthropoda</taxon>
        <taxon>Hexapoda</taxon>
        <taxon>Insecta</taxon>
        <taxon>Pterygota</taxon>
        <taxon>Neoptera</taxon>
        <taxon>Endopterygota</taxon>
        <taxon>Coleoptera</taxon>
        <taxon>Polyphaga</taxon>
        <taxon>Cucujiformia</taxon>
        <taxon>Chrysomeloidea</taxon>
        <taxon>Chrysomelidae</taxon>
        <taxon>Galerucinae</taxon>
        <taxon>Diabroticina</taxon>
        <taxon>Diabroticites</taxon>
        <taxon>Diabrotica</taxon>
    </lineage>
</organism>
<evidence type="ECO:0000313" key="2">
    <source>
        <dbReference type="Proteomes" id="UP001652700"/>
    </source>
</evidence>
<evidence type="ECO:0008006" key="3">
    <source>
        <dbReference type="Google" id="ProtNLM"/>
    </source>
</evidence>
<sequence length="366" mass="41148">MNISLSDVGHIAPIEILLGADVVGKLYTGRKYQLQCGLVAVETLLGWTLMGKVPAVASNFSTSMMSIALFVDSSSVAKLWEIDIIGITDPVEKLTREVAAKEAKFFSTRLSDVTTKVDNLVVARRRLDTTLNKLKKSNLFESYNLIFNEWLNEGVIEIVNNPEENNCVHYLPHRPVIKNTSGTTKIRPVFDASSHKQGRPSLNQCLEVGPNLIELIPSVLLRFRQQKIDVVSNIRNAFHQISVHSKDRDFLRFLWVNNEGKEFVFRHKRVVFGVNCSPFLLGATIEFHLIKALKKCCNDMPYSKNAIERLMIGFYVDNCVTSVTDENELRKFVSEATAIMEEAKMDLRGWESSGSTKTVVPVLGLL</sequence>
<dbReference type="PANTHER" id="PTHR47331:SF1">
    <property type="entry name" value="GAG-LIKE PROTEIN"/>
    <property type="match status" value="1"/>
</dbReference>
<protein>
    <recommendedName>
        <fullName evidence="3">Peptidase aspartic putative domain-containing protein</fullName>
    </recommendedName>
</protein>
<dbReference type="InterPro" id="IPR043128">
    <property type="entry name" value="Rev_trsase/Diguanyl_cyclase"/>
</dbReference>
<dbReference type="InterPro" id="IPR043502">
    <property type="entry name" value="DNA/RNA_pol_sf"/>
</dbReference>
<evidence type="ECO:0000313" key="1">
    <source>
        <dbReference type="EnsemblMetazoa" id="XP_050517463.1"/>
    </source>
</evidence>
<dbReference type="PANTHER" id="PTHR47331">
    <property type="entry name" value="PHD-TYPE DOMAIN-CONTAINING PROTEIN"/>
    <property type="match status" value="1"/>
</dbReference>
<dbReference type="GeneID" id="126892072"/>
<dbReference type="Gene3D" id="3.10.10.10">
    <property type="entry name" value="HIV Type 1 Reverse Transcriptase, subunit A, domain 1"/>
    <property type="match status" value="1"/>
</dbReference>
<dbReference type="SUPFAM" id="SSF56672">
    <property type="entry name" value="DNA/RNA polymerases"/>
    <property type="match status" value="1"/>
</dbReference>
<accession>A0ABM5L4U7</accession>
<dbReference type="EnsemblMetazoa" id="XM_050661506.1">
    <property type="protein sequence ID" value="XP_050517463.1"/>
    <property type="gene ID" value="LOC126892072"/>
</dbReference>
<keyword evidence="2" id="KW-1185">Reference proteome</keyword>
<dbReference type="Proteomes" id="UP001652700">
    <property type="component" value="Unplaced"/>
</dbReference>
<dbReference type="Gene3D" id="3.30.70.270">
    <property type="match status" value="1"/>
</dbReference>